<evidence type="ECO:0000256" key="2">
    <source>
        <dbReference type="PROSITE-ProRule" id="PRU00335"/>
    </source>
</evidence>
<dbReference type="PATRIC" id="fig|66712.6.peg.1817"/>
<dbReference type="EMBL" id="LM676443">
    <property type="protein sequence ID" value="CEP27761.1"/>
    <property type="molecule type" value="Genomic_DNA"/>
</dbReference>
<name>A0A068VSY4_PROFF</name>
<dbReference type="PROSITE" id="PS50977">
    <property type="entry name" value="HTH_TETR_2"/>
    <property type="match status" value="1"/>
</dbReference>
<dbReference type="AlphaFoldDB" id="A0A068VSY4"/>
<gene>
    <name evidence="5" type="ORF">PFCIRM138_05840</name>
</gene>
<evidence type="ECO:0000313" key="5">
    <source>
        <dbReference type="EMBL" id="CEP27761.1"/>
    </source>
</evidence>
<organism evidence="5">
    <name type="scientific">Propionibacterium freudenreichii subsp. freudenreichii</name>
    <dbReference type="NCBI Taxonomy" id="66712"/>
    <lineage>
        <taxon>Bacteria</taxon>
        <taxon>Bacillati</taxon>
        <taxon>Actinomycetota</taxon>
        <taxon>Actinomycetes</taxon>
        <taxon>Propionibacteriales</taxon>
        <taxon>Propionibacteriaceae</taxon>
        <taxon>Propionibacterium</taxon>
    </lineage>
</organism>
<dbReference type="InterPro" id="IPR001647">
    <property type="entry name" value="HTH_TetR"/>
</dbReference>
<dbReference type="RefSeq" id="WP_013161727.1">
    <property type="nucleotide sequence ID" value="NZ_CP010341.1"/>
</dbReference>
<evidence type="ECO:0000256" key="1">
    <source>
        <dbReference type="ARBA" id="ARBA00023125"/>
    </source>
</evidence>
<dbReference type="Pfam" id="PF00440">
    <property type="entry name" value="TetR_N"/>
    <property type="match status" value="1"/>
</dbReference>
<evidence type="ECO:0000259" key="4">
    <source>
        <dbReference type="PROSITE" id="PS50977"/>
    </source>
</evidence>
<dbReference type="KEGG" id="pfre:RM25_1790"/>
<reference evidence="5" key="1">
    <citation type="submission" date="2014-08" db="EMBL/GenBank/DDBJ databases">
        <authorList>
            <person name="Falentin Helene"/>
        </authorList>
    </citation>
    <scope>NUCLEOTIDE SEQUENCE</scope>
</reference>
<accession>A0A068VSY4</accession>
<protein>
    <submittedName>
        <fullName evidence="5">Regulatory protein</fullName>
    </submittedName>
</protein>
<proteinExistence type="predicted"/>
<dbReference type="InterPro" id="IPR036271">
    <property type="entry name" value="Tet_transcr_reg_TetR-rel_C_sf"/>
</dbReference>
<sequence>MSQGDTTTAGARVPGAHDAAVGRPRDPLVEPRALSAALDVYGRHGWSGFTMGRVTALSRVGKSSIYRRWPGREELLAAAFDRVAVLFELDDRQLRRLPFVERLLTMTQHRLYTYSTPTGPAIIRLQVEHHAEPDTVGKIWNRTIPQSLVGLQRLLAEGRERQLLRPEASPKYLADALEGSMVMHALGVHSPTDASGSNLEAQAYAIVSQVLGLWLTQDGSQLRPEMVPIAPLIDTRRAPLPEE</sequence>
<dbReference type="SUPFAM" id="SSF48498">
    <property type="entry name" value="Tetracyclin repressor-like, C-terminal domain"/>
    <property type="match status" value="1"/>
</dbReference>
<dbReference type="SUPFAM" id="SSF46689">
    <property type="entry name" value="Homeodomain-like"/>
    <property type="match status" value="1"/>
</dbReference>
<feature type="domain" description="HTH tetR-type" evidence="4">
    <location>
        <begin position="27"/>
        <end position="87"/>
    </location>
</feature>
<keyword evidence="1 2" id="KW-0238">DNA-binding</keyword>
<feature type="DNA-binding region" description="H-T-H motif" evidence="2">
    <location>
        <begin position="50"/>
        <end position="69"/>
    </location>
</feature>
<dbReference type="GO" id="GO:0003677">
    <property type="term" value="F:DNA binding"/>
    <property type="evidence" value="ECO:0007669"/>
    <property type="project" value="UniProtKB-UniRule"/>
</dbReference>
<feature type="region of interest" description="Disordered" evidence="3">
    <location>
        <begin position="1"/>
        <end position="25"/>
    </location>
</feature>
<evidence type="ECO:0000256" key="3">
    <source>
        <dbReference type="SAM" id="MobiDB-lite"/>
    </source>
</evidence>
<dbReference type="InterPro" id="IPR009057">
    <property type="entry name" value="Homeodomain-like_sf"/>
</dbReference>
<dbReference type="Gene3D" id="1.10.357.10">
    <property type="entry name" value="Tetracycline Repressor, domain 2"/>
    <property type="match status" value="1"/>
</dbReference>
<dbReference type="GeneID" id="61221530"/>